<dbReference type="STRING" id="154538.A0A1M2V534"/>
<dbReference type="GO" id="GO:0003993">
    <property type="term" value="F:acid phosphatase activity"/>
    <property type="evidence" value="ECO:0007669"/>
    <property type="project" value="TreeGrafter"/>
</dbReference>
<accession>A0A1M2V534</accession>
<proteinExistence type="predicted"/>
<dbReference type="Gene3D" id="3.40.50.1000">
    <property type="entry name" value="HAD superfamily/HAD-like"/>
    <property type="match status" value="1"/>
</dbReference>
<reference evidence="1 2" key="1">
    <citation type="submission" date="2016-10" db="EMBL/GenBank/DDBJ databases">
        <title>Genome sequence of the basidiomycete white-rot fungus Trametes pubescens.</title>
        <authorList>
            <person name="Makela M.R."/>
            <person name="Granchi Z."/>
            <person name="Peng M."/>
            <person name="De Vries R.P."/>
            <person name="Grigoriev I."/>
            <person name="Riley R."/>
            <person name="Hilden K."/>
        </authorList>
    </citation>
    <scope>NUCLEOTIDE SEQUENCE [LARGE SCALE GENOMIC DNA]</scope>
    <source>
        <strain evidence="1 2">FBCC735</strain>
    </source>
</reference>
<dbReference type="InterPro" id="IPR023214">
    <property type="entry name" value="HAD_sf"/>
</dbReference>
<comment type="caution">
    <text evidence="1">The sequence shown here is derived from an EMBL/GenBank/DDBJ whole genome shotgun (WGS) entry which is preliminary data.</text>
</comment>
<organism evidence="1 2">
    <name type="scientific">Trametes pubescens</name>
    <name type="common">White-rot fungus</name>
    <dbReference type="NCBI Taxonomy" id="154538"/>
    <lineage>
        <taxon>Eukaryota</taxon>
        <taxon>Fungi</taxon>
        <taxon>Dikarya</taxon>
        <taxon>Basidiomycota</taxon>
        <taxon>Agaricomycotina</taxon>
        <taxon>Agaricomycetes</taxon>
        <taxon>Polyporales</taxon>
        <taxon>Polyporaceae</taxon>
        <taxon>Trametes</taxon>
    </lineage>
</organism>
<dbReference type="Pfam" id="PF12689">
    <property type="entry name" value="Acid_PPase"/>
    <property type="match status" value="1"/>
</dbReference>
<name>A0A1M2V534_TRAPU</name>
<protein>
    <submittedName>
        <fullName evidence="1">Magnesium-dependent phosphatase 1</fullName>
    </submittedName>
</protein>
<dbReference type="OrthoDB" id="2865258at2759"/>
<dbReference type="AlphaFoldDB" id="A0A1M2V534"/>
<dbReference type="PANTHER" id="PTHR17901:SF14">
    <property type="entry name" value="MAGNESIUM-DEPENDENT PHOSPHATASE 1"/>
    <property type="match status" value="1"/>
</dbReference>
<dbReference type="Proteomes" id="UP000184267">
    <property type="component" value="Unassembled WGS sequence"/>
</dbReference>
<dbReference type="EMBL" id="MNAD01001660">
    <property type="protein sequence ID" value="OJT02616.1"/>
    <property type="molecule type" value="Genomic_DNA"/>
</dbReference>
<keyword evidence="2" id="KW-1185">Reference proteome</keyword>
<dbReference type="InterPro" id="IPR010036">
    <property type="entry name" value="MDP_1_eu_arc"/>
</dbReference>
<sequence length="86" mass="9667">MEIYPGSKIKHFKQLHKKTGIPYSEMLFFDDEHRNKEVESLGVTFCLVKSGVNDRAFESGLVEWRKRHPVEVAEDAAGDGEGASEG</sequence>
<evidence type="ECO:0000313" key="2">
    <source>
        <dbReference type="Proteomes" id="UP000184267"/>
    </source>
</evidence>
<dbReference type="PANTHER" id="PTHR17901">
    <property type="entry name" value="MAGNESIUM-DEPENDENT PHOSPHATASE 1 MDP1"/>
    <property type="match status" value="1"/>
</dbReference>
<evidence type="ECO:0000313" key="1">
    <source>
        <dbReference type="EMBL" id="OJT02616.1"/>
    </source>
</evidence>
<gene>
    <name evidence="1" type="ORF">TRAPUB_6880</name>
</gene>